<dbReference type="Gene3D" id="1.20.120.310">
    <property type="entry name" value="ERV/ALR sulfhydryl oxidase domain"/>
    <property type="match status" value="1"/>
</dbReference>
<dbReference type="InterPro" id="IPR036774">
    <property type="entry name" value="ERV/ALR_sulphydryl_oxid_sf"/>
</dbReference>
<keyword evidence="6" id="KW-0496">Mitochondrion</keyword>
<evidence type="ECO:0000256" key="2">
    <source>
        <dbReference type="ARBA" id="ARBA00004569"/>
    </source>
</evidence>
<evidence type="ECO:0000256" key="1">
    <source>
        <dbReference type="ARBA" id="ARBA00001974"/>
    </source>
</evidence>
<protein>
    <recommendedName>
        <fullName evidence="8">Sulfhydryl oxidase</fullName>
        <ecNumber evidence="8">1.8.3.2</ecNumber>
    </recommendedName>
</protein>
<dbReference type="EMBL" id="CAJVPK010000521">
    <property type="protein sequence ID" value="CAG8521541.1"/>
    <property type="molecule type" value="Genomic_DNA"/>
</dbReference>
<comment type="caution">
    <text evidence="11">The sequence shown here is derived from an EMBL/GenBank/DDBJ whole genome shotgun (WGS) entry which is preliminary data.</text>
</comment>
<accession>A0A9N9A8R4</accession>
<evidence type="ECO:0000256" key="9">
    <source>
        <dbReference type="SAM" id="MobiDB-lite"/>
    </source>
</evidence>
<evidence type="ECO:0000256" key="6">
    <source>
        <dbReference type="ARBA" id="ARBA00023128"/>
    </source>
</evidence>
<keyword evidence="4 8" id="KW-0274">FAD</keyword>
<dbReference type="SUPFAM" id="SSF69000">
    <property type="entry name" value="FAD-dependent thiol oxidase"/>
    <property type="match status" value="1"/>
</dbReference>
<feature type="compositionally biased region" description="Low complexity" evidence="9">
    <location>
        <begin position="46"/>
        <end position="56"/>
    </location>
</feature>
<evidence type="ECO:0000313" key="11">
    <source>
        <dbReference type="EMBL" id="CAG8521541.1"/>
    </source>
</evidence>
<dbReference type="InterPro" id="IPR039799">
    <property type="entry name" value="ALR/ERV"/>
</dbReference>
<dbReference type="InterPro" id="IPR033468">
    <property type="entry name" value="Metaxin_GST"/>
</dbReference>
<dbReference type="InterPro" id="IPR012336">
    <property type="entry name" value="Thioredoxin-like_fold"/>
</dbReference>
<dbReference type="FunFam" id="1.20.120.310:FF:000003">
    <property type="entry name" value="Sulfhydryl oxidase"/>
    <property type="match status" value="1"/>
</dbReference>
<dbReference type="GO" id="GO:0050660">
    <property type="term" value="F:flavin adenine dinucleotide binding"/>
    <property type="evidence" value="ECO:0007669"/>
    <property type="project" value="TreeGrafter"/>
</dbReference>
<dbReference type="Pfam" id="PF04777">
    <property type="entry name" value="Evr1_Alr"/>
    <property type="match status" value="1"/>
</dbReference>
<dbReference type="Proteomes" id="UP000789706">
    <property type="component" value="Unassembled WGS sequence"/>
</dbReference>
<dbReference type="Gene3D" id="1.20.1050.10">
    <property type="match status" value="1"/>
</dbReference>
<dbReference type="EC" id="1.8.3.2" evidence="8"/>
<evidence type="ECO:0000256" key="4">
    <source>
        <dbReference type="ARBA" id="ARBA00022827"/>
    </source>
</evidence>
<comment type="catalytic activity">
    <reaction evidence="8">
        <text>2 R'C(R)SH + O2 = R'C(R)S-S(R)CR' + H2O2</text>
        <dbReference type="Rhea" id="RHEA:17357"/>
        <dbReference type="ChEBI" id="CHEBI:15379"/>
        <dbReference type="ChEBI" id="CHEBI:16240"/>
        <dbReference type="ChEBI" id="CHEBI:16520"/>
        <dbReference type="ChEBI" id="CHEBI:17412"/>
        <dbReference type="EC" id="1.8.3.2"/>
    </reaction>
</comment>
<evidence type="ECO:0000259" key="10">
    <source>
        <dbReference type="PROSITE" id="PS51324"/>
    </source>
</evidence>
<dbReference type="PANTHER" id="PTHR12645">
    <property type="entry name" value="ALR/ERV"/>
    <property type="match status" value="1"/>
</dbReference>
<keyword evidence="12" id="KW-1185">Reference proteome</keyword>
<dbReference type="Pfam" id="PF17171">
    <property type="entry name" value="GST_C_6"/>
    <property type="match status" value="1"/>
</dbReference>
<comment type="cofactor">
    <cofactor evidence="1 8">
        <name>FAD</name>
        <dbReference type="ChEBI" id="CHEBI:57692"/>
    </cofactor>
</comment>
<sequence>MDHSSDNSTTKTTKYPPGIVLGKDGKPCRVCTAFVDWTRREKKKQNTINNTKNNNNDSSEKAKKIVSTGSLGTAMINIVNNNVNNVDNFDNVQDCPPDVEQLGRATWTFLHTMAAYYPEVPSYEQQNSMKSFLSSFSKFYPCESCAEHFRDEMKNKPPKVESRWALGRWLCQMHNLVNESLGKDIFNCDKIDERWKDGPPDGRSDSLFKPLCKNNELYGPRLYMWGPGWKYGRRTSFDQECLKWQTYLKFIQCDFDIRDANEPLMSPSGKLPVLILSEGEVLIDELIKNYVEDNKGSNKLGQLSEEQQADSQAFITLADTKLRHALLYTLWCEPSNEYDTYKKYGKHYANPIDKILMYQAKNAAIKEMLIKIPVLNREDIYQEASEALQALSVALGDNKYFFGERVPTFIDAVIFSYLHNILEFPVTSANDLNQLVHKHKNLVEFTKKIYIEYYEKEF</sequence>
<keyword evidence="5 8" id="KW-0560">Oxidoreductase</keyword>
<feature type="region of interest" description="Disordered" evidence="9">
    <location>
        <begin position="43"/>
        <end position="62"/>
    </location>
</feature>
<dbReference type="SFLD" id="SFLDG01180">
    <property type="entry name" value="SUF1"/>
    <property type="match status" value="1"/>
</dbReference>
<dbReference type="AlphaFoldDB" id="A0A9N9A8R4"/>
<comment type="subcellular location">
    <subcellularLocation>
        <location evidence="2">Mitochondrion intermembrane space</location>
    </subcellularLocation>
</comment>
<proteinExistence type="predicted"/>
<dbReference type="InterPro" id="IPR036282">
    <property type="entry name" value="Glutathione-S-Trfase_C_sf"/>
</dbReference>
<dbReference type="InterPro" id="IPR040079">
    <property type="entry name" value="Glutathione_S-Trfase"/>
</dbReference>
<evidence type="ECO:0000256" key="7">
    <source>
        <dbReference type="ARBA" id="ARBA00023157"/>
    </source>
</evidence>
<evidence type="ECO:0000256" key="3">
    <source>
        <dbReference type="ARBA" id="ARBA00022630"/>
    </source>
</evidence>
<dbReference type="Pfam" id="PF17172">
    <property type="entry name" value="GST_N_4"/>
    <property type="match status" value="1"/>
</dbReference>
<gene>
    <name evidence="11" type="ORF">DEBURN_LOCUS5687</name>
</gene>
<dbReference type="InterPro" id="IPR017905">
    <property type="entry name" value="ERV/ALR_sulphydryl_oxidase"/>
</dbReference>
<keyword evidence="3 8" id="KW-0285">Flavoprotein</keyword>
<keyword evidence="7" id="KW-1015">Disulfide bond</keyword>
<dbReference type="SFLD" id="SFLDS00019">
    <property type="entry name" value="Glutathione_Transferase_(cytos"/>
    <property type="match status" value="1"/>
</dbReference>
<evidence type="ECO:0000313" key="12">
    <source>
        <dbReference type="Proteomes" id="UP000789706"/>
    </source>
</evidence>
<dbReference type="PROSITE" id="PS51324">
    <property type="entry name" value="ERV_ALR"/>
    <property type="match status" value="1"/>
</dbReference>
<dbReference type="SUPFAM" id="SSF47616">
    <property type="entry name" value="GST C-terminal domain-like"/>
    <property type="match status" value="1"/>
</dbReference>
<name>A0A9N9A8R4_9GLOM</name>
<evidence type="ECO:0000256" key="5">
    <source>
        <dbReference type="ARBA" id="ARBA00023002"/>
    </source>
</evidence>
<evidence type="ECO:0000256" key="8">
    <source>
        <dbReference type="RuleBase" id="RU371123"/>
    </source>
</evidence>
<dbReference type="GO" id="GO:0016971">
    <property type="term" value="F:flavin-dependent sulfhydryl oxidase activity"/>
    <property type="evidence" value="ECO:0007669"/>
    <property type="project" value="InterPro"/>
</dbReference>
<organism evidence="11 12">
    <name type="scientific">Diversispora eburnea</name>
    <dbReference type="NCBI Taxonomy" id="1213867"/>
    <lineage>
        <taxon>Eukaryota</taxon>
        <taxon>Fungi</taxon>
        <taxon>Fungi incertae sedis</taxon>
        <taxon>Mucoromycota</taxon>
        <taxon>Glomeromycotina</taxon>
        <taxon>Glomeromycetes</taxon>
        <taxon>Diversisporales</taxon>
        <taxon>Diversisporaceae</taxon>
        <taxon>Diversispora</taxon>
    </lineage>
</organism>
<feature type="domain" description="ERV/ALR sulfhydryl oxidase" evidence="10">
    <location>
        <begin position="95"/>
        <end position="195"/>
    </location>
</feature>
<reference evidence="11" key="1">
    <citation type="submission" date="2021-06" db="EMBL/GenBank/DDBJ databases">
        <authorList>
            <person name="Kallberg Y."/>
            <person name="Tangrot J."/>
            <person name="Rosling A."/>
        </authorList>
    </citation>
    <scope>NUCLEOTIDE SEQUENCE</scope>
    <source>
        <strain evidence="11">AZ414A</strain>
    </source>
</reference>
<dbReference type="OrthoDB" id="198787at2759"/>
<dbReference type="GO" id="GO:0005758">
    <property type="term" value="C:mitochondrial intermembrane space"/>
    <property type="evidence" value="ECO:0007669"/>
    <property type="project" value="UniProtKB-SubCell"/>
</dbReference>
<dbReference type="PANTHER" id="PTHR12645:SF0">
    <property type="entry name" value="FAD-LINKED SULFHYDRYL OXIDASE ALR"/>
    <property type="match status" value="1"/>
</dbReference>